<dbReference type="Proteomes" id="UP000289886">
    <property type="component" value="Unassembled WGS sequence"/>
</dbReference>
<evidence type="ECO:0000313" key="3">
    <source>
        <dbReference type="Proteomes" id="UP000289886"/>
    </source>
</evidence>
<sequence>MTVRSVLLNRDSPDIETRLKRRRNRTQQVRFKDLEDGAEESPRPGPTTDPSKNIGINNTGPAVIVVPDQGPSSKPEPGPKSLAESSRKQKVVSANGVASVLAKGGPRKPWSQPRPSSLTLPNPRKCCMSTAIQTSPSLQKQFPTFRFRSKSVGDFGETEDPKAEPEEGTLFANNEVQHMLGEQCCQGVGAVRYWETAVEEPLKAAQVNCTGSCNCLPRNQDVPPQIWNPGSLGNTTLQGLEGLGCSVSWGRPAPAPQACDVSASSQCVNVAQNVLWREQCLCDGKQTPLSPNSAMFCHSRTSSKERNCCTGSCSAPQKVIVPKSGHHYEAIAAVSKIQTPTRHYQRYLVDKGGQRDLGQSLPCNSAPSPKTSQGQRCKEWSNTCTPVPTLPVSKPSMQTWGCSGGLSKGSKCDLNCSNCHLTNKVLIHHTLPRSQVSEPQNVVRHNGEGLVDLPKVVEHRSVKAEQSNPTSESKKAPDTNRSESGQCRESVSKTALLNSDETPSPGQNQRSEATARTVFYTEPPANSHGKPKTPEPASRESQPQTLQGKAELSDRTIRTAEQPGGVPLTASQSETLKQVHELLELVAEAKGQIDLAKVRGGLLSQGSQKEGRPSTGNPEPTQYEISNLQSRLESMEDVLETSQHTIKVLLDVIQDMEKKEAIRDG</sequence>
<comment type="caution">
    <text evidence="2">The sequence shown here is derived from an EMBL/GenBank/DDBJ whole genome shotgun (WGS) entry which is preliminary data.</text>
</comment>
<reference evidence="2 3" key="1">
    <citation type="submission" date="2019-01" db="EMBL/GenBank/DDBJ databases">
        <title>Draft Genome and Complete Hox-Cluster Characterization of the Sterlet Sturgeon (Acipenser ruthenus).</title>
        <authorList>
            <person name="Wei Q."/>
        </authorList>
    </citation>
    <scope>NUCLEOTIDE SEQUENCE [LARGE SCALE GENOMIC DNA]</scope>
    <source>
        <strain evidence="2">WHYD16114868_AA</strain>
        <tissue evidence="2">Blood</tissue>
    </source>
</reference>
<evidence type="ECO:0008006" key="4">
    <source>
        <dbReference type="Google" id="ProtNLM"/>
    </source>
</evidence>
<dbReference type="AlphaFoldDB" id="A0A444UVD5"/>
<proteinExistence type="predicted"/>
<dbReference type="PANTHER" id="PTHR28682">
    <property type="entry name" value="INHIBITORY SYNAPTIC FACTOR 2A-RELATED"/>
    <property type="match status" value="1"/>
</dbReference>
<gene>
    <name evidence="2" type="ORF">EOD39_20500</name>
</gene>
<feature type="compositionally biased region" description="Polar residues" evidence="1">
    <location>
        <begin position="361"/>
        <end position="377"/>
    </location>
</feature>
<evidence type="ECO:0000313" key="2">
    <source>
        <dbReference type="EMBL" id="RXM92087.1"/>
    </source>
</evidence>
<feature type="compositionally biased region" description="Polar residues" evidence="1">
    <location>
        <begin position="482"/>
        <end position="514"/>
    </location>
</feature>
<dbReference type="EMBL" id="SCEB01007007">
    <property type="protein sequence ID" value="RXM92087.1"/>
    <property type="molecule type" value="Genomic_DNA"/>
</dbReference>
<feature type="region of interest" description="Disordered" evidence="1">
    <location>
        <begin position="461"/>
        <end position="556"/>
    </location>
</feature>
<feature type="region of interest" description="Disordered" evidence="1">
    <location>
        <begin position="1"/>
        <end position="122"/>
    </location>
</feature>
<feature type="region of interest" description="Disordered" evidence="1">
    <location>
        <begin position="436"/>
        <end position="455"/>
    </location>
</feature>
<keyword evidence="3" id="KW-1185">Reference proteome</keyword>
<feature type="compositionally biased region" description="Polar residues" evidence="1">
    <location>
        <begin position="48"/>
        <end position="60"/>
    </location>
</feature>
<dbReference type="InterPro" id="IPR029337">
    <property type="entry name" value="INSYN2"/>
</dbReference>
<accession>A0A444UVD5</accession>
<dbReference type="Pfam" id="PF15265">
    <property type="entry name" value="FAM196"/>
    <property type="match status" value="1"/>
</dbReference>
<feature type="region of interest" description="Disordered" evidence="1">
    <location>
        <begin position="358"/>
        <end position="377"/>
    </location>
</feature>
<organism evidence="2 3">
    <name type="scientific">Acipenser ruthenus</name>
    <name type="common">Sterlet sturgeon</name>
    <dbReference type="NCBI Taxonomy" id="7906"/>
    <lineage>
        <taxon>Eukaryota</taxon>
        <taxon>Metazoa</taxon>
        <taxon>Chordata</taxon>
        <taxon>Craniata</taxon>
        <taxon>Vertebrata</taxon>
        <taxon>Euteleostomi</taxon>
        <taxon>Actinopterygii</taxon>
        <taxon>Chondrostei</taxon>
        <taxon>Acipenseriformes</taxon>
        <taxon>Acipenseridae</taxon>
        <taxon>Acipenser</taxon>
    </lineage>
</organism>
<protein>
    <recommendedName>
        <fullName evidence="4">Protein FAM196A</fullName>
    </recommendedName>
</protein>
<feature type="compositionally biased region" description="Basic and acidic residues" evidence="1">
    <location>
        <begin position="472"/>
        <end position="481"/>
    </location>
</feature>
<evidence type="ECO:0000256" key="1">
    <source>
        <dbReference type="SAM" id="MobiDB-lite"/>
    </source>
</evidence>
<dbReference type="PANTHER" id="PTHR28682:SF6">
    <property type="entry name" value="MUCIN-5AC"/>
    <property type="match status" value="1"/>
</dbReference>
<name>A0A444UVD5_ACIRT</name>
<feature type="compositionally biased region" description="Low complexity" evidence="1">
    <location>
        <begin position="70"/>
        <end position="81"/>
    </location>
</feature>